<evidence type="ECO:0000256" key="1">
    <source>
        <dbReference type="ARBA" id="ARBA00000085"/>
    </source>
</evidence>
<dbReference type="EC" id="2.7.13.3" evidence="2"/>
<keyword evidence="7" id="KW-0067">ATP-binding</keyword>
<keyword evidence="8" id="KW-0902">Two-component regulatory system</keyword>
<evidence type="ECO:0000259" key="10">
    <source>
        <dbReference type="SMART" id="SM00387"/>
    </source>
</evidence>
<keyword evidence="5" id="KW-0547">Nucleotide-binding</keyword>
<evidence type="ECO:0000256" key="6">
    <source>
        <dbReference type="ARBA" id="ARBA00022777"/>
    </source>
</evidence>
<keyword evidence="4" id="KW-0808">Transferase</keyword>
<dbReference type="Gene3D" id="1.20.5.1930">
    <property type="match status" value="1"/>
</dbReference>
<dbReference type="InterPro" id="IPR036890">
    <property type="entry name" value="HATPase_C_sf"/>
</dbReference>
<dbReference type="GO" id="GO:0016020">
    <property type="term" value="C:membrane"/>
    <property type="evidence" value="ECO:0007669"/>
    <property type="project" value="InterPro"/>
</dbReference>
<dbReference type="InterPro" id="IPR011712">
    <property type="entry name" value="Sig_transdc_His_kin_sub3_dim/P"/>
</dbReference>
<feature type="transmembrane region" description="Helical" evidence="9">
    <location>
        <begin position="93"/>
        <end position="109"/>
    </location>
</feature>
<dbReference type="Pfam" id="PF02518">
    <property type="entry name" value="HATPase_c"/>
    <property type="match status" value="1"/>
</dbReference>
<evidence type="ECO:0000313" key="12">
    <source>
        <dbReference type="Proteomes" id="UP000501058"/>
    </source>
</evidence>
<feature type="transmembrane region" description="Helical" evidence="9">
    <location>
        <begin position="147"/>
        <end position="168"/>
    </location>
</feature>
<evidence type="ECO:0000256" key="9">
    <source>
        <dbReference type="SAM" id="Phobius"/>
    </source>
</evidence>
<evidence type="ECO:0000256" key="7">
    <source>
        <dbReference type="ARBA" id="ARBA00022840"/>
    </source>
</evidence>
<dbReference type="Pfam" id="PF07730">
    <property type="entry name" value="HisKA_3"/>
    <property type="match status" value="1"/>
</dbReference>
<evidence type="ECO:0000256" key="4">
    <source>
        <dbReference type="ARBA" id="ARBA00022679"/>
    </source>
</evidence>
<gene>
    <name evidence="11" type="ORF">G7070_11770</name>
</gene>
<dbReference type="InterPro" id="IPR003594">
    <property type="entry name" value="HATPase_dom"/>
</dbReference>
<evidence type="ECO:0000256" key="8">
    <source>
        <dbReference type="ARBA" id="ARBA00023012"/>
    </source>
</evidence>
<feature type="transmembrane region" description="Helical" evidence="9">
    <location>
        <begin position="31"/>
        <end position="57"/>
    </location>
</feature>
<evidence type="ECO:0000256" key="2">
    <source>
        <dbReference type="ARBA" id="ARBA00012438"/>
    </source>
</evidence>
<dbReference type="GO" id="GO:0000155">
    <property type="term" value="F:phosphorelay sensor kinase activity"/>
    <property type="evidence" value="ECO:0007669"/>
    <property type="project" value="InterPro"/>
</dbReference>
<protein>
    <recommendedName>
        <fullName evidence="2">histidine kinase</fullName>
        <ecNumber evidence="2">2.7.13.3</ecNumber>
    </recommendedName>
</protein>
<dbReference type="InterPro" id="IPR050482">
    <property type="entry name" value="Sensor_HK_TwoCompSys"/>
</dbReference>
<keyword evidence="12" id="KW-1185">Reference proteome</keyword>
<evidence type="ECO:0000313" key="11">
    <source>
        <dbReference type="EMBL" id="QIK72827.1"/>
    </source>
</evidence>
<dbReference type="CDD" id="cd16917">
    <property type="entry name" value="HATPase_UhpB-NarQ-NarX-like"/>
    <property type="match status" value="1"/>
</dbReference>
<feature type="transmembrane region" description="Helical" evidence="9">
    <location>
        <begin position="69"/>
        <end position="87"/>
    </location>
</feature>
<dbReference type="EMBL" id="CP049865">
    <property type="protein sequence ID" value="QIK72827.1"/>
    <property type="molecule type" value="Genomic_DNA"/>
</dbReference>
<reference evidence="11 12" key="1">
    <citation type="submission" date="2020-03" db="EMBL/GenBank/DDBJ databases">
        <title>Propioniciclava sp. nov., isolated from Hydrophilus acuminatus.</title>
        <authorList>
            <person name="Hyun D.-W."/>
            <person name="Bae J.-W."/>
        </authorList>
    </citation>
    <scope>NUCLEOTIDE SEQUENCE [LARGE SCALE GENOMIC DNA]</scope>
    <source>
        <strain evidence="11 12">HDW11</strain>
    </source>
</reference>
<keyword evidence="3" id="KW-0597">Phosphoprotein</keyword>
<dbReference type="InterPro" id="IPR055558">
    <property type="entry name" value="DUF7134"/>
</dbReference>
<dbReference type="RefSeq" id="WP_166233901.1">
    <property type="nucleotide sequence ID" value="NZ_CP049865.1"/>
</dbReference>
<dbReference type="GO" id="GO:0005524">
    <property type="term" value="F:ATP binding"/>
    <property type="evidence" value="ECO:0007669"/>
    <property type="project" value="UniProtKB-KW"/>
</dbReference>
<evidence type="ECO:0000256" key="3">
    <source>
        <dbReference type="ARBA" id="ARBA00022553"/>
    </source>
</evidence>
<dbReference type="Proteomes" id="UP000501058">
    <property type="component" value="Chromosome"/>
</dbReference>
<keyword evidence="9" id="KW-0812">Transmembrane</keyword>
<keyword evidence="9" id="KW-0472">Membrane</keyword>
<keyword evidence="6 11" id="KW-0418">Kinase</keyword>
<keyword evidence="9" id="KW-1133">Transmembrane helix</keyword>
<dbReference type="GO" id="GO:0046983">
    <property type="term" value="F:protein dimerization activity"/>
    <property type="evidence" value="ECO:0007669"/>
    <property type="project" value="InterPro"/>
</dbReference>
<name>A0A6G7Y885_9ACTN</name>
<comment type="catalytic activity">
    <reaction evidence="1">
        <text>ATP + protein L-histidine = ADP + protein N-phospho-L-histidine.</text>
        <dbReference type="EC" id="2.7.13.3"/>
    </reaction>
</comment>
<dbReference type="AlphaFoldDB" id="A0A6G7Y885"/>
<dbReference type="SUPFAM" id="SSF55874">
    <property type="entry name" value="ATPase domain of HSP90 chaperone/DNA topoisomerase II/histidine kinase"/>
    <property type="match status" value="1"/>
</dbReference>
<feature type="transmembrane region" description="Helical" evidence="9">
    <location>
        <begin position="116"/>
        <end position="135"/>
    </location>
</feature>
<dbReference type="PANTHER" id="PTHR24421">
    <property type="entry name" value="NITRATE/NITRITE SENSOR PROTEIN NARX-RELATED"/>
    <property type="match status" value="1"/>
</dbReference>
<dbReference type="Pfam" id="PF23539">
    <property type="entry name" value="DUF7134"/>
    <property type="match status" value="1"/>
</dbReference>
<evidence type="ECO:0000256" key="5">
    <source>
        <dbReference type="ARBA" id="ARBA00022741"/>
    </source>
</evidence>
<organism evidence="11 12">
    <name type="scientific">Propioniciclava coleopterorum</name>
    <dbReference type="NCBI Taxonomy" id="2714937"/>
    <lineage>
        <taxon>Bacteria</taxon>
        <taxon>Bacillati</taxon>
        <taxon>Actinomycetota</taxon>
        <taxon>Actinomycetes</taxon>
        <taxon>Propionibacteriales</taxon>
        <taxon>Propionibacteriaceae</taxon>
        <taxon>Propioniciclava</taxon>
    </lineage>
</organism>
<sequence length="413" mass="44045">MSISTTSPNAPARPQLRPSEPAFWFPRPTDLAFFLVVTFFCFADSYLGSTVIGLYWLGMAVPMLWRLKFPDLVALVIIPAHLIQLVFNFGPTPANVVVPIMLYTVAAYGRERWRSAWLFVGIGAALLAAIGWNAFNSGGSREAAMSIVTSFAGMASLVAASWAIGTAVRSRTLASESQRHAFAVEQTQHQQAVILAATQERQRLAREMHDVVAHSLAVIVVQADGGAYAAGMETLPPEQRLATAEKALQTIRTTAQESLVETRRLVGVLREGQDVELAPAASLSDMQGLVDGLTAAGRDVRLEVSGDVGLRRLLSPAMELAIFRIVQEGLTNAVKHAGDDASVRVRIHHAPAGVSVQVRDNGRGAGMSDGLGHGLVGMRERVAAFGGSMNARNHITGGFVIEAFLPTTTGAAA</sequence>
<dbReference type="Gene3D" id="3.30.565.10">
    <property type="entry name" value="Histidine kinase-like ATPase, C-terminal domain"/>
    <property type="match status" value="1"/>
</dbReference>
<accession>A0A6G7Y885</accession>
<dbReference type="PANTHER" id="PTHR24421:SF10">
    <property type="entry name" value="NITRATE_NITRITE SENSOR PROTEIN NARQ"/>
    <property type="match status" value="1"/>
</dbReference>
<dbReference type="SMART" id="SM00387">
    <property type="entry name" value="HATPase_c"/>
    <property type="match status" value="1"/>
</dbReference>
<proteinExistence type="predicted"/>
<dbReference type="KEGG" id="prv:G7070_11770"/>
<feature type="domain" description="Histidine kinase/HSP90-like ATPase" evidence="10">
    <location>
        <begin position="317"/>
        <end position="409"/>
    </location>
</feature>